<keyword evidence="2" id="KW-0677">Repeat</keyword>
<reference evidence="3" key="1">
    <citation type="submission" date="2019-11" db="UniProtKB">
        <authorList>
            <consortium name="WormBaseParasite"/>
        </authorList>
    </citation>
    <scope>IDENTIFICATION</scope>
</reference>
<dbReference type="PROSITE" id="PS51450">
    <property type="entry name" value="LRR"/>
    <property type="match status" value="3"/>
</dbReference>
<dbReference type="PANTHER" id="PTHR48051">
    <property type="match status" value="1"/>
</dbReference>
<dbReference type="SUPFAM" id="SSF52058">
    <property type="entry name" value="L domain-like"/>
    <property type="match status" value="1"/>
</dbReference>
<protein>
    <submittedName>
        <fullName evidence="3">Leucine-rich repeat-containing protein 57</fullName>
    </submittedName>
</protein>
<dbReference type="GO" id="GO:0005737">
    <property type="term" value="C:cytoplasm"/>
    <property type="evidence" value="ECO:0007669"/>
    <property type="project" value="TreeGrafter"/>
</dbReference>
<dbReference type="InterPro" id="IPR003591">
    <property type="entry name" value="Leu-rich_rpt_typical-subtyp"/>
</dbReference>
<name>A0A5K3FA19_MESCO</name>
<evidence type="ECO:0000256" key="1">
    <source>
        <dbReference type="ARBA" id="ARBA00022614"/>
    </source>
</evidence>
<dbReference type="AlphaFoldDB" id="A0A5K3FA19"/>
<dbReference type="Pfam" id="PF13855">
    <property type="entry name" value="LRR_8"/>
    <property type="match status" value="1"/>
</dbReference>
<dbReference type="Pfam" id="PF00560">
    <property type="entry name" value="LRR_1"/>
    <property type="match status" value="1"/>
</dbReference>
<dbReference type="SMART" id="SM00369">
    <property type="entry name" value="LRR_TYP"/>
    <property type="match status" value="4"/>
</dbReference>
<dbReference type="InterPro" id="IPR001611">
    <property type="entry name" value="Leu-rich_rpt"/>
</dbReference>
<evidence type="ECO:0000256" key="2">
    <source>
        <dbReference type="ARBA" id="ARBA00022737"/>
    </source>
</evidence>
<accession>A0A5K3FA19</accession>
<dbReference type="WBParaSite" id="MCU_006752-RA">
    <property type="protein sequence ID" value="MCU_006752-RA"/>
    <property type="gene ID" value="MCU_006752"/>
</dbReference>
<organism evidence="3">
    <name type="scientific">Mesocestoides corti</name>
    <name type="common">Flatworm</name>
    <dbReference type="NCBI Taxonomy" id="53468"/>
    <lineage>
        <taxon>Eukaryota</taxon>
        <taxon>Metazoa</taxon>
        <taxon>Spiralia</taxon>
        <taxon>Lophotrochozoa</taxon>
        <taxon>Platyhelminthes</taxon>
        <taxon>Cestoda</taxon>
        <taxon>Eucestoda</taxon>
        <taxon>Cyclophyllidea</taxon>
        <taxon>Mesocestoididae</taxon>
        <taxon>Mesocestoides</taxon>
    </lineage>
</organism>
<keyword evidence="1" id="KW-0433">Leucine-rich repeat</keyword>
<dbReference type="PANTHER" id="PTHR48051:SF54">
    <property type="entry name" value="LEUCINE-RICH REPEAT-CONTAINING PROTEIN"/>
    <property type="match status" value="1"/>
</dbReference>
<proteinExistence type="predicted"/>
<dbReference type="InterPro" id="IPR032675">
    <property type="entry name" value="LRR_dom_sf"/>
</dbReference>
<dbReference type="Gene3D" id="3.80.10.10">
    <property type="entry name" value="Ribonuclease Inhibitor"/>
    <property type="match status" value="2"/>
</dbReference>
<sequence length="239" mass="26503">VSSRYENAKKTGSLQLSGLKLSRIPEDVQKLKHLRILDLSCNGIHSLDPWIGLLSSLKLLNVSGNKLVHLPTDITLLTKLEVLNVSMNRLTSLISSSSSANFETLRNLRTVDLSGNNISEFPVELCSEAIPLDLLDLSKNDIAIVPTCIESLQAIELNLNSNKVSVVAESIGKCPRLRVLRLAHNRLRLEDFPLEILEKSNVSLLAIEGNPLSVKALQEHPSYAKYMERYTATKRKAMP</sequence>
<dbReference type="InterPro" id="IPR050216">
    <property type="entry name" value="LRR_domain-containing"/>
</dbReference>
<evidence type="ECO:0000313" key="3">
    <source>
        <dbReference type="WBParaSite" id="MCU_006752-RA"/>
    </source>
</evidence>